<evidence type="ECO:0000256" key="9">
    <source>
        <dbReference type="PROSITE-ProRule" id="PRU00042"/>
    </source>
</evidence>
<dbReference type="Proteomes" id="UP000039324">
    <property type="component" value="Unassembled WGS sequence"/>
</dbReference>
<reference evidence="13 15" key="2">
    <citation type="submission" date="2018-03" db="EMBL/GenBank/DDBJ databases">
        <authorList>
            <person name="Fogelqvist J."/>
        </authorList>
    </citation>
    <scope>NUCLEOTIDE SEQUENCE [LARGE SCALE GENOMIC DNA]</scope>
</reference>
<evidence type="ECO:0000256" key="1">
    <source>
        <dbReference type="ARBA" id="ARBA00004123"/>
    </source>
</evidence>
<evidence type="ECO:0000256" key="4">
    <source>
        <dbReference type="ARBA" id="ARBA00022771"/>
    </source>
</evidence>
<feature type="domain" description="C2H2-type" evidence="11">
    <location>
        <begin position="120"/>
        <end position="147"/>
    </location>
</feature>
<evidence type="ECO:0000256" key="6">
    <source>
        <dbReference type="ARBA" id="ARBA00023015"/>
    </source>
</evidence>
<feature type="domain" description="C2H2-type" evidence="11">
    <location>
        <begin position="85"/>
        <end position="113"/>
    </location>
</feature>
<protein>
    <recommendedName>
        <fullName evidence="11">C2H2-type domain-containing protein</fullName>
    </recommendedName>
</protein>
<evidence type="ECO:0000256" key="7">
    <source>
        <dbReference type="ARBA" id="ARBA00023163"/>
    </source>
</evidence>
<keyword evidence="5" id="KW-0862">Zinc</keyword>
<keyword evidence="14" id="KW-1185">Reference proteome</keyword>
<evidence type="ECO:0000313" key="14">
    <source>
        <dbReference type="Proteomes" id="UP000039324"/>
    </source>
</evidence>
<keyword evidence="6" id="KW-0805">Transcription regulation</keyword>
<keyword evidence="8" id="KW-0539">Nucleus</keyword>
<dbReference type="InterPro" id="IPR036236">
    <property type="entry name" value="Znf_C2H2_sf"/>
</dbReference>
<evidence type="ECO:0000256" key="8">
    <source>
        <dbReference type="ARBA" id="ARBA00023242"/>
    </source>
</evidence>
<dbReference type="GO" id="GO:0008270">
    <property type="term" value="F:zinc ion binding"/>
    <property type="evidence" value="ECO:0007669"/>
    <property type="project" value="UniProtKB-KW"/>
</dbReference>
<dbReference type="AlphaFoldDB" id="A0A0G4IQ33"/>
<dbReference type="PROSITE" id="PS50157">
    <property type="entry name" value="ZINC_FINGER_C2H2_2"/>
    <property type="match status" value="4"/>
</dbReference>
<dbReference type="FunFam" id="3.30.160.60:FF:001289">
    <property type="entry name" value="Zinc finger protein 574"/>
    <property type="match status" value="1"/>
</dbReference>
<comment type="subcellular location">
    <subcellularLocation>
        <location evidence="1">Nucleus</location>
    </subcellularLocation>
</comment>
<dbReference type="EMBL" id="CDSF01000079">
    <property type="protein sequence ID" value="CEO97261.1"/>
    <property type="molecule type" value="Genomic_DNA"/>
</dbReference>
<feature type="domain" description="C2H2-type" evidence="11">
    <location>
        <begin position="148"/>
        <end position="175"/>
    </location>
</feature>
<organism evidence="12 14">
    <name type="scientific">Plasmodiophora brassicae</name>
    <name type="common">Clubroot disease agent</name>
    <dbReference type="NCBI Taxonomy" id="37360"/>
    <lineage>
        <taxon>Eukaryota</taxon>
        <taxon>Sar</taxon>
        <taxon>Rhizaria</taxon>
        <taxon>Endomyxa</taxon>
        <taxon>Phytomyxea</taxon>
        <taxon>Plasmodiophorida</taxon>
        <taxon>Plasmodiophoridae</taxon>
        <taxon>Plasmodiophora</taxon>
    </lineage>
</organism>
<evidence type="ECO:0000313" key="13">
    <source>
        <dbReference type="EMBL" id="SPQ97567.1"/>
    </source>
</evidence>
<sequence length="206" mass="23127">MPPCLQDRPAIPPVSCFHPGPVTDQGARLKIRTRFSHSSGSMFQRALTTKDTPEGAVQSESNTTSDDDDDDKEQTMQANVARQRLFCIECGSGFQSGKDLADHVRVHHTASSGHQSVSLHVCTTCSKAFQRSGDLKKHNRFHTGERPFQCTICTKSFHQSGHLKNHIRIHTNERPFACHVCRRGFRQSCNLKRHMKTHAPPRTKDA</sequence>
<keyword evidence="2" id="KW-0479">Metal-binding</keyword>
<geneLocation type="mitochondrion" evidence="13"/>
<dbReference type="Proteomes" id="UP000290189">
    <property type="component" value="Unassembled WGS sequence"/>
</dbReference>
<keyword evidence="4 9" id="KW-0863">Zinc-finger</keyword>
<feature type="region of interest" description="Disordered" evidence="10">
    <location>
        <begin position="35"/>
        <end position="73"/>
    </location>
</feature>
<evidence type="ECO:0000256" key="3">
    <source>
        <dbReference type="ARBA" id="ARBA00022737"/>
    </source>
</evidence>
<dbReference type="GO" id="GO:0005634">
    <property type="term" value="C:nucleus"/>
    <property type="evidence" value="ECO:0007669"/>
    <property type="project" value="UniProtKB-SubCell"/>
</dbReference>
<feature type="compositionally biased region" description="Polar residues" evidence="10">
    <location>
        <begin position="36"/>
        <end position="50"/>
    </location>
</feature>
<dbReference type="SMART" id="SM00355">
    <property type="entry name" value="ZnF_C2H2"/>
    <property type="match status" value="4"/>
</dbReference>
<dbReference type="SUPFAM" id="SSF57667">
    <property type="entry name" value="beta-beta-alpha zinc fingers"/>
    <property type="match status" value="2"/>
</dbReference>
<dbReference type="STRING" id="37360.A0A0G4IQ33"/>
<evidence type="ECO:0000313" key="15">
    <source>
        <dbReference type="Proteomes" id="UP000290189"/>
    </source>
</evidence>
<dbReference type="PANTHER" id="PTHR16515">
    <property type="entry name" value="PR DOMAIN ZINC FINGER PROTEIN"/>
    <property type="match status" value="1"/>
</dbReference>
<gene>
    <name evidence="12" type="ORF">PBRA_000606</name>
    <name evidence="13" type="ORF">PLBR_LOCUS4782</name>
</gene>
<evidence type="ECO:0000256" key="10">
    <source>
        <dbReference type="SAM" id="MobiDB-lite"/>
    </source>
</evidence>
<evidence type="ECO:0000259" key="11">
    <source>
        <dbReference type="PROSITE" id="PS50157"/>
    </source>
</evidence>
<reference evidence="12 14" key="1">
    <citation type="submission" date="2015-02" db="EMBL/GenBank/DDBJ databases">
        <authorList>
            <person name="Chooi Y.-H."/>
        </authorList>
    </citation>
    <scope>NUCLEOTIDE SEQUENCE [LARGE SCALE GENOMIC DNA]</scope>
    <source>
        <strain evidence="12">E3</strain>
    </source>
</reference>
<proteinExistence type="predicted"/>
<keyword evidence="3" id="KW-0677">Repeat</keyword>
<dbReference type="OrthoDB" id="3437960at2759"/>
<dbReference type="Pfam" id="PF00096">
    <property type="entry name" value="zf-C2H2"/>
    <property type="match status" value="3"/>
</dbReference>
<dbReference type="FunFam" id="3.30.160.60:FF:001927">
    <property type="entry name" value="Zinc finger protein 1184"/>
    <property type="match status" value="1"/>
</dbReference>
<keyword evidence="7" id="KW-0804">Transcription</keyword>
<dbReference type="EMBL" id="OVEO01000008">
    <property type="protein sequence ID" value="SPQ97567.1"/>
    <property type="molecule type" value="Genomic_DNA"/>
</dbReference>
<feature type="domain" description="C2H2-type" evidence="11">
    <location>
        <begin position="176"/>
        <end position="203"/>
    </location>
</feature>
<dbReference type="PROSITE" id="PS00028">
    <property type="entry name" value="ZINC_FINGER_C2H2_1"/>
    <property type="match status" value="4"/>
</dbReference>
<evidence type="ECO:0000256" key="5">
    <source>
        <dbReference type="ARBA" id="ARBA00022833"/>
    </source>
</evidence>
<accession>A0A0G4IQ33</accession>
<evidence type="ECO:0000256" key="2">
    <source>
        <dbReference type="ARBA" id="ARBA00022723"/>
    </source>
</evidence>
<keyword evidence="13" id="KW-0496">Mitochondrion</keyword>
<name>A0A0G4IQ33_PLABS</name>
<dbReference type="GO" id="GO:0006357">
    <property type="term" value="P:regulation of transcription by RNA polymerase II"/>
    <property type="evidence" value="ECO:0007669"/>
    <property type="project" value="UniProtKB-ARBA"/>
</dbReference>
<dbReference type="Gene3D" id="3.30.160.60">
    <property type="entry name" value="Classic Zinc Finger"/>
    <property type="match status" value="3"/>
</dbReference>
<dbReference type="FunFam" id="3.30.160.60:FF:000744">
    <property type="entry name" value="zinc finger E-box-binding homeobox 1"/>
    <property type="match status" value="1"/>
</dbReference>
<evidence type="ECO:0000313" key="12">
    <source>
        <dbReference type="EMBL" id="CEO97261.1"/>
    </source>
</evidence>
<dbReference type="PANTHER" id="PTHR16515:SF49">
    <property type="entry name" value="GASTRULA ZINC FINGER PROTEIN XLCGF49.1-LIKE-RELATED"/>
    <property type="match status" value="1"/>
</dbReference>
<dbReference type="InterPro" id="IPR050331">
    <property type="entry name" value="Zinc_finger"/>
</dbReference>
<dbReference type="InterPro" id="IPR013087">
    <property type="entry name" value="Znf_C2H2_type"/>
</dbReference>